<keyword evidence="1" id="KW-0812">Transmembrane</keyword>
<feature type="transmembrane region" description="Helical" evidence="1">
    <location>
        <begin position="12"/>
        <end position="30"/>
    </location>
</feature>
<reference evidence="2 3" key="1">
    <citation type="submission" date="2018-02" db="EMBL/GenBank/DDBJ databases">
        <title>Genomic analysis of the strain RR4-38 isolated from a seawater recirculating aquaculture system.</title>
        <authorList>
            <person name="Kim Y.-S."/>
            <person name="Jang Y.H."/>
            <person name="Kim K.-H."/>
        </authorList>
    </citation>
    <scope>NUCLEOTIDE SEQUENCE [LARGE SCALE GENOMIC DNA]</scope>
    <source>
        <strain evidence="2 3">RR4-38</strain>
    </source>
</reference>
<sequence>MKKFKEVKNALRIVTGGVIMLHGLWKIIHLAEYIDFVEVNFTRFFIGGEFLLSTGATVVPFIESILGLLLLLNICYKKTIIVGIVLSFTMSVFLIAAGMYPKLIYHGLVLLMLSTLYSYTTPSGVSRLMRQ</sequence>
<dbReference type="OrthoDB" id="10010306at2"/>
<feature type="transmembrane region" description="Helical" evidence="1">
    <location>
        <begin position="50"/>
        <end position="72"/>
    </location>
</feature>
<proteinExistence type="predicted"/>
<dbReference type="EMBL" id="CP027062">
    <property type="protein sequence ID" value="AVI49876.1"/>
    <property type="molecule type" value="Genomic_DNA"/>
</dbReference>
<evidence type="ECO:0000313" key="3">
    <source>
        <dbReference type="Proteomes" id="UP000238442"/>
    </source>
</evidence>
<accession>A0A2S0HT93</accession>
<dbReference type="RefSeq" id="WP_105214234.1">
    <property type="nucleotide sequence ID" value="NZ_CP027062.1"/>
</dbReference>
<evidence type="ECO:0000256" key="1">
    <source>
        <dbReference type="SAM" id="Phobius"/>
    </source>
</evidence>
<dbReference type="AlphaFoldDB" id="A0A2S0HT93"/>
<feature type="transmembrane region" description="Helical" evidence="1">
    <location>
        <begin position="79"/>
        <end position="97"/>
    </location>
</feature>
<dbReference type="Proteomes" id="UP000238442">
    <property type="component" value="Chromosome"/>
</dbReference>
<organism evidence="2 3">
    <name type="scientific">Pukyongia salina</name>
    <dbReference type="NCBI Taxonomy" id="2094025"/>
    <lineage>
        <taxon>Bacteria</taxon>
        <taxon>Pseudomonadati</taxon>
        <taxon>Bacteroidota</taxon>
        <taxon>Flavobacteriia</taxon>
        <taxon>Flavobacteriales</taxon>
        <taxon>Flavobacteriaceae</taxon>
        <taxon>Pukyongia</taxon>
    </lineage>
</organism>
<keyword evidence="1" id="KW-0472">Membrane</keyword>
<gene>
    <name evidence="2" type="ORF">C5O00_01300</name>
</gene>
<feature type="transmembrane region" description="Helical" evidence="1">
    <location>
        <begin position="103"/>
        <end position="120"/>
    </location>
</feature>
<dbReference type="KEGG" id="aue:C5O00_01300"/>
<protein>
    <recommendedName>
        <fullName evidence="4">DoxX family protein</fullName>
    </recommendedName>
</protein>
<evidence type="ECO:0008006" key="4">
    <source>
        <dbReference type="Google" id="ProtNLM"/>
    </source>
</evidence>
<keyword evidence="3" id="KW-1185">Reference proteome</keyword>
<evidence type="ECO:0000313" key="2">
    <source>
        <dbReference type="EMBL" id="AVI49876.1"/>
    </source>
</evidence>
<name>A0A2S0HT93_9FLAO</name>
<keyword evidence="1" id="KW-1133">Transmembrane helix</keyword>